<organism evidence="2 3">
    <name type="scientific">Caerostris extrusa</name>
    <name type="common">Bark spider</name>
    <name type="synonym">Caerostris bankana</name>
    <dbReference type="NCBI Taxonomy" id="172846"/>
    <lineage>
        <taxon>Eukaryota</taxon>
        <taxon>Metazoa</taxon>
        <taxon>Ecdysozoa</taxon>
        <taxon>Arthropoda</taxon>
        <taxon>Chelicerata</taxon>
        <taxon>Arachnida</taxon>
        <taxon>Araneae</taxon>
        <taxon>Araneomorphae</taxon>
        <taxon>Entelegynae</taxon>
        <taxon>Araneoidea</taxon>
        <taxon>Araneidae</taxon>
        <taxon>Caerostris</taxon>
    </lineage>
</organism>
<gene>
    <name evidence="2" type="ORF">CEXT_353451</name>
</gene>
<dbReference type="EMBL" id="BPLR01006195">
    <property type="protein sequence ID" value="GIY08085.1"/>
    <property type="molecule type" value="Genomic_DNA"/>
</dbReference>
<reference evidence="2 3" key="1">
    <citation type="submission" date="2021-06" db="EMBL/GenBank/DDBJ databases">
        <title>Caerostris extrusa draft genome.</title>
        <authorList>
            <person name="Kono N."/>
            <person name="Arakawa K."/>
        </authorList>
    </citation>
    <scope>NUCLEOTIDE SEQUENCE [LARGE SCALE GENOMIC DNA]</scope>
</reference>
<evidence type="ECO:0000256" key="1">
    <source>
        <dbReference type="SAM" id="MobiDB-lite"/>
    </source>
</evidence>
<feature type="region of interest" description="Disordered" evidence="1">
    <location>
        <begin position="1"/>
        <end position="26"/>
    </location>
</feature>
<dbReference type="AlphaFoldDB" id="A0AAV4QFC3"/>
<keyword evidence="3" id="KW-1185">Reference proteome</keyword>
<protein>
    <submittedName>
        <fullName evidence="2">Uncharacterized protein</fullName>
    </submittedName>
</protein>
<accession>A0AAV4QFC3</accession>
<dbReference type="Proteomes" id="UP001054945">
    <property type="component" value="Unassembled WGS sequence"/>
</dbReference>
<feature type="compositionally biased region" description="Basic and acidic residues" evidence="1">
    <location>
        <begin position="1"/>
        <end position="21"/>
    </location>
</feature>
<name>A0AAV4QFC3_CAEEX</name>
<comment type="caution">
    <text evidence="2">The sequence shown here is derived from an EMBL/GenBank/DDBJ whole genome shotgun (WGS) entry which is preliminary data.</text>
</comment>
<evidence type="ECO:0000313" key="3">
    <source>
        <dbReference type="Proteomes" id="UP001054945"/>
    </source>
</evidence>
<evidence type="ECO:0000313" key="2">
    <source>
        <dbReference type="EMBL" id="GIY08085.1"/>
    </source>
</evidence>
<proteinExistence type="predicted"/>
<sequence length="121" mass="13823">MKGKEILTRPPFIKDEDKPGFKAEQSSQKVPFMNPKYTTSFFRTNTFQKLQARNKSNTFLILNQHQGLLSPFCLFIYLFLPFQAEFSVCRGKVSGKFQAGVIRQSCYLAGALIQFRCVLVG</sequence>